<reference evidence="2 3" key="1">
    <citation type="submission" date="2024-10" db="EMBL/GenBank/DDBJ databases">
        <title>The Natural Products Discovery Center: Release of the First 8490 Sequenced Strains for Exploring Actinobacteria Biosynthetic Diversity.</title>
        <authorList>
            <person name="Kalkreuter E."/>
            <person name="Kautsar S.A."/>
            <person name="Yang D."/>
            <person name="Bader C.D."/>
            <person name="Teijaro C.N."/>
            <person name="Fluegel L."/>
            <person name="Davis C.M."/>
            <person name="Simpson J.R."/>
            <person name="Lauterbach L."/>
            <person name="Steele A.D."/>
            <person name="Gui C."/>
            <person name="Meng S."/>
            <person name="Li G."/>
            <person name="Viehrig K."/>
            <person name="Ye F."/>
            <person name="Su P."/>
            <person name="Kiefer A.F."/>
            <person name="Nichols A."/>
            <person name="Cepeda A.J."/>
            <person name="Yan W."/>
            <person name="Fan B."/>
            <person name="Jiang Y."/>
            <person name="Adhikari A."/>
            <person name="Zheng C.-J."/>
            <person name="Schuster L."/>
            <person name="Cowan T.M."/>
            <person name="Smanski M.J."/>
            <person name="Chevrette M.G."/>
            <person name="De Carvalho L.P.S."/>
            <person name="Shen B."/>
        </authorList>
    </citation>
    <scope>NUCLEOTIDE SEQUENCE [LARGE SCALE GENOMIC DNA]</scope>
    <source>
        <strain evidence="2 3">NPDC001650</strain>
    </source>
</reference>
<proteinExistence type="predicted"/>
<accession>A0ABW6TW82</accession>
<keyword evidence="1" id="KW-0732">Signal</keyword>
<organism evidence="2 3">
    <name type="scientific">Streptomyces nondiastaticus</name>
    <dbReference type="NCBI Taxonomy" id="3154512"/>
    <lineage>
        <taxon>Bacteria</taxon>
        <taxon>Bacillati</taxon>
        <taxon>Actinomycetota</taxon>
        <taxon>Actinomycetes</taxon>
        <taxon>Kitasatosporales</taxon>
        <taxon>Streptomycetaceae</taxon>
        <taxon>Streptomyces</taxon>
    </lineage>
</organism>
<feature type="signal peptide" evidence="1">
    <location>
        <begin position="1"/>
        <end position="31"/>
    </location>
</feature>
<evidence type="ECO:0008006" key="4">
    <source>
        <dbReference type="Google" id="ProtNLM"/>
    </source>
</evidence>
<protein>
    <recommendedName>
        <fullName evidence="4">Cyclase-dehydratase</fullName>
    </recommendedName>
</protein>
<feature type="chain" id="PRO_5047384756" description="Cyclase-dehydratase" evidence="1">
    <location>
        <begin position="32"/>
        <end position="202"/>
    </location>
</feature>
<keyword evidence="3" id="KW-1185">Reference proteome</keyword>
<comment type="caution">
    <text evidence="2">The sequence shown here is derived from an EMBL/GenBank/DDBJ whole genome shotgun (WGS) entry which is preliminary data.</text>
</comment>
<gene>
    <name evidence="2" type="ORF">ACFYZM_11240</name>
</gene>
<evidence type="ECO:0000313" key="2">
    <source>
        <dbReference type="EMBL" id="MFF4216842.1"/>
    </source>
</evidence>
<dbReference type="Proteomes" id="UP001602123">
    <property type="component" value="Unassembled WGS sequence"/>
</dbReference>
<dbReference type="EMBL" id="JBIAUT010000003">
    <property type="protein sequence ID" value="MFF4216842.1"/>
    <property type="molecule type" value="Genomic_DNA"/>
</dbReference>
<sequence>MSALRSRARTAALAVPLAVTALVAATSNASAAPVKTYFDCRVGGTTGLAYSAYVDAVAPATVKPGATFDVTLDPAPITPNPAYNKVVKDVTLQFKLPEGATVVSYEVADGGAAGTPTLQVDGTKATLVAAGPYASNTPFDLPKVTITLKAPKTRTTLETRFGGTSHDDPGFKWTFTPVNWPSDAQLACWPDQPIALAKTVVK</sequence>
<evidence type="ECO:0000313" key="3">
    <source>
        <dbReference type="Proteomes" id="UP001602123"/>
    </source>
</evidence>
<dbReference type="RefSeq" id="WP_302862452.1">
    <property type="nucleotide sequence ID" value="NZ_JBIAUT010000003.1"/>
</dbReference>
<evidence type="ECO:0000256" key="1">
    <source>
        <dbReference type="SAM" id="SignalP"/>
    </source>
</evidence>
<name>A0ABW6TW82_9ACTN</name>